<evidence type="ECO:0000256" key="6">
    <source>
        <dbReference type="ARBA" id="ARBA00022723"/>
    </source>
</evidence>
<keyword evidence="10" id="KW-0239">DNA-directed DNA polymerase</keyword>
<protein>
    <recommendedName>
        <fullName evidence="2">DNA-directed DNA polymerase</fullName>
        <ecNumber evidence="2">2.7.7.7</ecNumber>
    </recommendedName>
</protein>
<dbReference type="Proteomes" id="UP000441717">
    <property type="component" value="Unassembled WGS sequence"/>
</dbReference>
<dbReference type="PANTHER" id="PTHR11669">
    <property type="entry name" value="REPLICATION FACTOR C / DNA POLYMERASE III GAMMA-TAU SUBUNIT"/>
    <property type="match status" value="1"/>
</dbReference>
<dbReference type="InterPro" id="IPR012763">
    <property type="entry name" value="DNA_pol_III_sug/sutau_N"/>
</dbReference>
<keyword evidence="6" id="KW-0479">Metal-binding</keyword>
<evidence type="ECO:0000256" key="11">
    <source>
        <dbReference type="ARBA" id="ARBA00049244"/>
    </source>
</evidence>
<dbReference type="NCBIfam" id="NF004046">
    <property type="entry name" value="PRK05563.1"/>
    <property type="match status" value="1"/>
</dbReference>
<dbReference type="GO" id="GO:0005524">
    <property type="term" value="F:ATP binding"/>
    <property type="evidence" value="ECO:0007669"/>
    <property type="project" value="UniProtKB-KW"/>
</dbReference>
<dbReference type="SMART" id="SM00382">
    <property type="entry name" value="AAA"/>
    <property type="match status" value="1"/>
</dbReference>
<dbReference type="InterPro" id="IPR003593">
    <property type="entry name" value="AAA+_ATPase"/>
</dbReference>
<dbReference type="InterPro" id="IPR001270">
    <property type="entry name" value="ClpA/B"/>
</dbReference>
<evidence type="ECO:0000256" key="9">
    <source>
        <dbReference type="ARBA" id="ARBA00022840"/>
    </source>
</evidence>
<dbReference type="GO" id="GO:0003887">
    <property type="term" value="F:DNA-directed DNA polymerase activity"/>
    <property type="evidence" value="ECO:0007669"/>
    <property type="project" value="UniProtKB-KW"/>
</dbReference>
<dbReference type="Pfam" id="PF22608">
    <property type="entry name" value="DNAX_ATPase_lid"/>
    <property type="match status" value="1"/>
</dbReference>
<evidence type="ECO:0000256" key="7">
    <source>
        <dbReference type="ARBA" id="ARBA00022741"/>
    </source>
</evidence>
<dbReference type="Pfam" id="PF12169">
    <property type="entry name" value="DNA_pol3_gamma3"/>
    <property type="match status" value="1"/>
</dbReference>
<reference evidence="14 15" key="1">
    <citation type="submission" date="2019-10" db="EMBL/GenBank/DDBJ databases">
        <title>Comparative genomics of sulfur disproportionating microorganisms.</title>
        <authorList>
            <person name="Ward L.M."/>
            <person name="Bertran E."/>
            <person name="Johnston D."/>
        </authorList>
    </citation>
    <scope>NUCLEOTIDE SEQUENCE [LARGE SCALE GENOMIC DNA]</scope>
    <source>
        <strain evidence="14 15">DSM 14055</strain>
    </source>
</reference>
<dbReference type="Pfam" id="PF13177">
    <property type="entry name" value="DNA_pol3_delta2"/>
    <property type="match status" value="1"/>
</dbReference>
<dbReference type="Gene3D" id="3.40.50.300">
    <property type="entry name" value="P-loop containing nucleotide triphosphate hydrolases"/>
    <property type="match status" value="1"/>
</dbReference>
<evidence type="ECO:0000256" key="4">
    <source>
        <dbReference type="ARBA" id="ARBA00022695"/>
    </source>
</evidence>
<comment type="caution">
    <text evidence="14">The sequence shown here is derived from an EMBL/GenBank/DDBJ whole genome shotgun (WGS) entry which is preliminary data.</text>
</comment>
<dbReference type="CDD" id="cd00009">
    <property type="entry name" value="AAA"/>
    <property type="match status" value="1"/>
</dbReference>
<dbReference type="CDD" id="cd18137">
    <property type="entry name" value="HLD_clamp_pol_III_gamma_tau"/>
    <property type="match status" value="1"/>
</dbReference>
<dbReference type="OrthoDB" id="9810148at2"/>
<dbReference type="FunFam" id="3.40.50.300:FF:000014">
    <property type="entry name" value="DNA polymerase III subunit gamma/tau"/>
    <property type="match status" value="1"/>
</dbReference>
<dbReference type="EMBL" id="WHYR01000019">
    <property type="protein sequence ID" value="MQL52272.1"/>
    <property type="molecule type" value="Genomic_DNA"/>
</dbReference>
<evidence type="ECO:0000256" key="2">
    <source>
        <dbReference type="ARBA" id="ARBA00012417"/>
    </source>
</evidence>
<name>A0A6N7IQH0_9FIRM</name>
<accession>A0A6N7IQH0</accession>
<evidence type="ECO:0000256" key="3">
    <source>
        <dbReference type="ARBA" id="ARBA00022679"/>
    </source>
</evidence>
<keyword evidence="8" id="KW-0862">Zinc</keyword>
<feature type="compositionally biased region" description="Gly residues" evidence="12">
    <location>
        <begin position="438"/>
        <end position="452"/>
    </location>
</feature>
<dbReference type="InterPro" id="IPR022754">
    <property type="entry name" value="DNA_pol_III_gamma-3"/>
</dbReference>
<dbReference type="GO" id="GO:0006261">
    <property type="term" value="P:DNA-templated DNA replication"/>
    <property type="evidence" value="ECO:0007669"/>
    <property type="project" value="TreeGrafter"/>
</dbReference>
<evidence type="ECO:0000259" key="13">
    <source>
        <dbReference type="SMART" id="SM00382"/>
    </source>
</evidence>
<dbReference type="PANTHER" id="PTHR11669:SF0">
    <property type="entry name" value="PROTEIN STICHEL-LIKE 2"/>
    <property type="match status" value="1"/>
</dbReference>
<keyword evidence="9" id="KW-0067">ATP-binding</keyword>
<keyword evidence="4 14" id="KW-0548">Nucleotidyltransferase</keyword>
<keyword evidence="5" id="KW-0235">DNA replication</keyword>
<dbReference type="PRINTS" id="PR00300">
    <property type="entry name" value="CLPPROTEASEA"/>
</dbReference>
<evidence type="ECO:0000256" key="12">
    <source>
        <dbReference type="SAM" id="MobiDB-lite"/>
    </source>
</evidence>
<evidence type="ECO:0000313" key="15">
    <source>
        <dbReference type="Proteomes" id="UP000441717"/>
    </source>
</evidence>
<dbReference type="InterPro" id="IPR027417">
    <property type="entry name" value="P-loop_NTPase"/>
</dbReference>
<dbReference type="NCBIfam" id="TIGR02397">
    <property type="entry name" value="dnaX_nterm"/>
    <property type="match status" value="1"/>
</dbReference>
<proteinExistence type="inferred from homology"/>
<dbReference type="GO" id="GO:0009360">
    <property type="term" value="C:DNA polymerase III complex"/>
    <property type="evidence" value="ECO:0007669"/>
    <property type="project" value="InterPro"/>
</dbReference>
<dbReference type="GO" id="GO:0046872">
    <property type="term" value="F:metal ion binding"/>
    <property type="evidence" value="ECO:0007669"/>
    <property type="project" value="UniProtKB-KW"/>
</dbReference>
<feature type="compositionally biased region" description="Basic and acidic residues" evidence="12">
    <location>
        <begin position="495"/>
        <end position="505"/>
    </location>
</feature>
<dbReference type="AlphaFoldDB" id="A0A6N7IQH0"/>
<dbReference type="InterPro" id="IPR045085">
    <property type="entry name" value="HLD_clamp_pol_III_gamma_tau"/>
</dbReference>
<dbReference type="InterPro" id="IPR008921">
    <property type="entry name" value="DNA_pol3_clamp-load_cplx_C"/>
</dbReference>
<comment type="catalytic activity">
    <reaction evidence="11">
        <text>DNA(n) + a 2'-deoxyribonucleoside 5'-triphosphate = DNA(n+1) + diphosphate</text>
        <dbReference type="Rhea" id="RHEA:22508"/>
        <dbReference type="Rhea" id="RHEA-COMP:17339"/>
        <dbReference type="Rhea" id="RHEA-COMP:17340"/>
        <dbReference type="ChEBI" id="CHEBI:33019"/>
        <dbReference type="ChEBI" id="CHEBI:61560"/>
        <dbReference type="ChEBI" id="CHEBI:173112"/>
        <dbReference type="EC" id="2.7.7.7"/>
    </reaction>
</comment>
<evidence type="ECO:0000313" key="14">
    <source>
        <dbReference type="EMBL" id="MQL52272.1"/>
    </source>
</evidence>
<feature type="compositionally biased region" description="Basic and acidic residues" evidence="12">
    <location>
        <begin position="411"/>
        <end position="437"/>
    </location>
</feature>
<evidence type="ECO:0000256" key="5">
    <source>
        <dbReference type="ARBA" id="ARBA00022705"/>
    </source>
</evidence>
<evidence type="ECO:0000256" key="10">
    <source>
        <dbReference type="ARBA" id="ARBA00022932"/>
    </source>
</evidence>
<organism evidence="14 15">
    <name type="scientific">Desulfofundulus thermobenzoicus</name>
    <dbReference type="NCBI Taxonomy" id="29376"/>
    <lineage>
        <taxon>Bacteria</taxon>
        <taxon>Bacillati</taxon>
        <taxon>Bacillota</taxon>
        <taxon>Clostridia</taxon>
        <taxon>Eubacteriales</taxon>
        <taxon>Peptococcaceae</taxon>
        <taxon>Desulfofundulus</taxon>
    </lineage>
</organism>
<dbReference type="SUPFAM" id="SSF48019">
    <property type="entry name" value="post-AAA+ oligomerization domain-like"/>
    <property type="match status" value="1"/>
</dbReference>
<keyword evidence="15" id="KW-1185">Reference proteome</keyword>
<dbReference type="Gene3D" id="1.10.8.60">
    <property type="match status" value="1"/>
</dbReference>
<dbReference type="RefSeq" id="WP_152946194.1">
    <property type="nucleotide sequence ID" value="NZ_WHYR01000019.1"/>
</dbReference>
<dbReference type="EC" id="2.7.7.7" evidence="2"/>
<gene>
    <name evidence="14" type="primary">dnaX</name>
    <name evidence="14" type="ORF">GFC01_08305</name>
</gene>
<keyword evidence="7" id="KW-0547">Nucleotide-binding</keyword>
<feature type="region of interest" description="Disordered" evidence="12">
    <location>
        <begin position="395"/>
        <end position="505"/>
    </location>
</feature>
<keyword evidence="3 14" id="KW-0808">Transferase</keyword>
<dbReference type="SUPFAM" id="SSF52540">
    <property type="entry name" value="P-loop containing nucleoside triphosphate hydrolases"/>
    <property type="match status" value="1"/>
</dbReference>
<dbReference type="Gene3D" id="1.20.272.10">
    <property type="match status" value="1"/>
</dbReference>
<evidence type="ECO:0000256" key="1">
    <source>
        <dbReference type="ARBA" id="ARBA00006360"/>
    </source>
</evidence>
<sequence length="628" mass="68435">MAYQALYRRWRPRRFADIVGQEHVTRTLQNALLAGRLTHAYLFCGPRGTGKTTTAQVLARALNCRSRRGAEPCNECPSCRDITAGTSMDVAEIDAASHRGIDEIRELREKVRFMPAGSRYRVYIIDEVHMLTSEAFNALLKTLEEPPAHVVFILATTEPHKVPLTIISRCQRFDFHRIGLSVMVDYLKKVAAGADLVVEDSALYLIARVAEGGLRDALGVLDQAAAFAGGRITARDIHQILGTVREEMLDEVAAALADGRADRLLGLVAALVDQGKDLLLFTRSVTAFLRNLLLWHAGCVEEPVVAPAEGERVGALAGRFTREQLVHVLHILTRVEQEMKWASQPRILLEVALVEAVHTAGDGSLVALQRRVAELERRLDHLTGMLPVESEAAAGLEGDLECSPPAGRVGDTARKREELPPVPRRKGDAENAGEERGSAGGPGEDGGTGAGNRPGDSREGREQTGTAADRAGGCDHLAGANTAETPLQARNARSVGDDAFDKSDAGSKNALRLKDMQDRWEQILDVVRGISRPVSVYLARSWPQQVEEYCLTVAFEQTDPCKDRLESPENRRVLEQALAVLFPGRWEVRVSCSSGGAPPEMKRSPEEQVDAAAAIDLFGGEEVELDRG</sequence>
<dbReference type="GO" id="GO:0003677">
    <property type="term" value="F:DNA binding"/>
    <property type="evidence" value="ECO:0007669"/>
    <property type="project" value="InterPro"/>
</dbReference>
<evidence type="ECO:0000256" key="8">
    <source>
        <dbReference type="ARBA" id="ARBA00022833"/>
    </source>
</evidence>
<feature type="domain" description="AAA+ ATPase" evidence="13">
    <location>
        <begin position="37"/>
        <end position="179"/>
    </location>
</feature>
<comment type="similarity">
    <text evidence="1">Belongs to the DnaX/STICHEL family.</text>
</comment>
<dbReference type="InterPro" id="IPR050238">
    <property type="entry name" value="DNA_Rep/Repair_Clamp_Loader"/>
</dbReference>